<evidence type="ECO:0000256" key="2">
    <source>
        <dbReference type="SAM" id="MobiDB-lite"/>
    </source>
</evidence>
<feature type="compositionally biased region" description="Basic and acidic residues" evidence="2">
    <location>
        <begin position="492"/>
        <end position="521"/>
    </location>
</feature>
<dbReference type="PANTHER" id="PTHR21694:SF18">
    <property type="entry name" value="COILED-COIL DOMAIN-CONTAINING PROTEIN 63"/>
    <property type="match status" value="1"/>
</dbReference>
<evidence type="ECO:0000313" key="5">
    <source>
        <dbReference type="Proteomes" id="UP000241890"/>
    </source>
</evidence>
<comment type="caution">
    <text evidence="4">The sequence shown here is derived from an EMBL/GenBank/DDBJ whole genome shotgun (WGS) entry which is preliminary data.</text>
</comment>
<reference evidence="4 5" key="1">
    <citation type="submission" date="2017-12" db="EMBL/GenBank/DDBJ databases">
        <title>Sequencing, de novo assembly and annotation of complete genome of a new Thraustochytrid species, strain FCC1311.</title>
        <authorList>
            <person name="Sedici K."/>
            <person name="Godart F."/>
            <person name="Aiese Cigliano R."/>
            <person name="Sanseverino W."/>
            <person name="Barakat M."/>
            <person name="Ortet P."/>
            <person name="Marechal E."/>
            <person name="Cagnac O."/>
            <person name="Amato A."/>
        </authorList>
    </citation>
    <scope>NUCLEOTIDE SEQUENCE [LARGE SCALE GENOMIC DNA]</scope>
</reference>
<proteinExistence type="predicted"/>
<evidence type="ECO:0000313" key="4">
    <source>
        <dbReference type="EMBL" id="GBG27072.1"/>
    </source>
</evidence>
<dbReference type="OrthoDB" id="6766775at2759"/>
<dbReference type="Pfam" id="PF21773">
    <property type="entry name" value="ODAD1_CC"/>
    <property type="match status" value="1"/>
</dbReference>
<dbReference type="PANTHER" id="PTHR21694">
    <property type="entry name" value="COILED-COIL DOMAIN-CONTAINING PROTEIN 63"/>
    <property type="match status" value="1"/>
</dbReference>
<dbReference type="InterPro" id="IPR051876">
    <property type="entry name" value="ODA-DC/CCD"/>
</dbReference>
<gene>
    <name evidence="4" type="ORF">FCC1311_032952</name>
</gene>
<name>A0A2R5G7P5_9STRA</name>
<feature type="domain" description="ODAD1 central coiled coil region" evidence="3">
    <location>
        <begin position="74"/>
        <end position="372"/>
    </location>
</feature>
<protein>
    <submittedName>
        <fullName evidence="4">Coiled-coil domain-containing protein 63</fullName>
    </submittedName>
</protein>
<dbReference type="EMBL" id="BEYU01000027">
    <property type="protein sequence ID" value="GBG27072.1"/>
    <property type="molecule type" value="Genomic_DNA"/>
</dbReference>
<keyword evidence="1" id="KW-0175">Coiled coil</keyword>
<accession>A0A2R5G7P5</accession>
<dbReference type="Proteomes" id="UP000241890">
    <property type="component" value="Unassembled WGS sequence"/>
</dbReference>
<organism evidence="4 5">
    <name type="scientific">Hondaea fermentalgiana</name>
    <dbReference type="NCBI Taxonomy" id="2315210"/>
    <lineage>
        <taxon>Eukaryota</taxon>
        <taxon>Sar</taxon>
        <taxon>Stramenopiles</taxon>
        <taxon>Bigyra</taxon>
        <taxon>Labyrinthulomycetes</taxon>
        <taxon>Thraustochytrida</taxon>
        <taxon>Thraustochytriidae</taxon>
        <taxon>Hondaea</taxon>
    </lineage>
</organism>
<dbReference type="AlphaFoldDB" id="A0A2R5G7P5"/>
<sequence>MKQPDQEDAAVAKACEDASAQAAQDNIFVGRIEDLVEERQDLKEAYFRAKRDEAMFRRQLHRIRDGGSAIKRLQSRVRQLEHRQYVASTRQTNLVGDYAQLREKIDHGRREVLILDEKIRDLDNDVIERKEEVARIVAASRVAFARRGEAMVMIQQLEKRHQEAATEFEREWDALSKVMTAKENRYKMEFSKLRLGMPTQAKEIEKKILKKVQRDEKKLKIAVATGNWATARTRIAPHIYNEKVHTFEDSFKKVQQLTGARDLEDLAEIMAASEDKNYRAFQHLAAMNTEASSLEASVAGLHAQLDESKHHTGAYSAFKRRVIQDLRDDCDNICAEADELELASNGLSEAFETFRPHLRDIFGQAQCDSLPLPEHFSIDELSDSEVLQCLGLIEQRVNEILHVFACVASVAREKAKALDSYQTFHSVMEEAGLGGQSSKDAARRGYTNPEATAARAALLSAPTDVVPRLSVASVVGPSKPKRDRTIRVTPPKLEDHDVQEVDPNDPFRDANEVHRPWHRDNQGSSLHLHFYSS</sequence>
<feature type="region of interest" description="Disordered" evidence="2">
    <location>
        <begin position="475"/>
        <end position="533"/>
    </location>
</feature>
<evidence type="ECO:0000259" key="3">
    <source>
        <dbReference type="Pfam" id="PF21773"/>
    </source>
</evidence>
<dbReference type="InParanoid" id="A0A2R5G7P5"/>
<evidence type="ECO:0000256" key="1">
    <source>
        <dbReference type="ARBA" id="ARBA00023054"/>
    </source>
</evidence>
<keyword evidence="5" id="KW-1185">Reference proteome</keyword>
<dbReference type="InterPro" id="IPR049258">
    <property type="entry name" value="ODAD1_CC"/>
</dbReference>